<evidence type="ECO:0000259" key="13">
    <source>
        <dbReference type="Pfam" id="PF00763"/>
    </source>
</evidence>
<dbReference type="UniPathway" id="UPA00193"/>
<dbReference type="InterPro" id="IPR020630">
    <property type="entry name" value="THF_DH/CycHdrlase_cat_dom"/>
</dbReference>
<evidence type="ECO:0000256" key="2">
    <source>
        <dbReference type="ARBA" id="ARBA00022563"/>
    </source>
</evidence>
<dbReference type="EMBL" id="AODQ01000006">
    <property type="protein sequence ID" value="EMR04430.1"/>
    <property type="molecule type" value="Genomic_DNA"/>
</dbReference>
<sequence length="300" mass="32287">MTPHPRGFLLDGKALSETIQAEIAEQVNEMKKKGRKVPHLAAVLVGSDGASETYVSHKVKACERVGFASTLRRFPDTTTEQELLEAIDELNNDPQIDGFIVQLPLPRHIRVDKVLERISPAKDVDGFHPMNTGRMVANLPAYKPATPDGIVEMINRFNIPTRGRHVVVIGRSLIVGTPISLLLSREGYPGDATVTLCHRYTEGLANYTRTADILIVAVGIPGFVTADMIKEGATVIDVGITRVADESKKSGFSLKGDVDFEGVKPKAAFITPVPGGVGPMTIASLLKNTLLAAKGAVYGK</sequence>
<comment type="caution">
    <text evidence="12">Lacks conserved residue(s) required for the propagation of feature annotation.</text>
</comment>
<feature type="domain" description="Tetrahydrofolate dehydrogenase/cyclohydrolase catalytic" evidence="13">
    <location>
        <begin position="10"/>
        <end position="125"/>
    </location>
</feature>
<dbReference type="InterPro" id="IPR020867">
    <property type="entry name" value="THF_DH/CycHdrlase_CS"/>
</dbReference>
<keyword evidence="3 12" id="KW-0028">Amino-acid biosynthesis</keyword>
<dbReference type="Pfam" id="PF02882">
    <property type="entry name" value="THF_DHG_CYH_C"/>
    <property type="match status" value="1"/>
</dbReference>
<dbReference type="Gene3D" id="3.40.50.10860">
    <property type="entry name" value="Leucine Dehydrogenase, chain A, domain 1"/>
    <property type="match status" value="1"/>
</dbReference>
<dbReference type="GO" id="GO:0009086">
    <property type="term" value="P:methionine biosynthetic process"/>
    <property type="evidence" value="ECO:0007669"/>
    <property type="project" value="UniProtKB-KW"/>
</dbReference>
<dbReference type="FunFam" id="3.40.50.10860:FF:000001">
    <property type="entry name" value="Bifunctional protein FolD"/>
    <property type="match status" value="1"/>
</dbReference>
<evidence type="ECO:0000256" key="1">
    <source>
        <dbReference type="ARBA" id="ARBA00004777"/>
    </source>
</evidence>
<evidence type="ECO:0000313" key="15">
    <source>
        <dbReference type="EMBL" id="EMR04430.1"/>
    </source>
</evidence>
<dbReference type="SUPFAM" id="SSF53223">
    <property type="entry name" value="Aminoacid dehydrogenase-like, N-terminal domain"/>
    <property type="match status" value="1"/>
</dbReference>
<gene>
    <name evidence="12" type="primary">folD</name>
    <name evidence="15" type="ORF">ADICEAN_00464</name>
</gene>
<keyword evidence="4 12" id="KW-0658">Purine biosynthesis</keyword>
<comment type="catalytic activity">
    <reaction evidence="11 12">
        <text>(6R)-5,10-methenyltetrahydrofolate + H2O = (6R)-10-formyltetrahydrofolate + H(+)</text>
        <dbReference type="Rhea" id="RHEA:23700"/>
        <dbReference type="ChEBI" id="CHEBI:15377"/>
        <dbReference type="ChEBI" id="CHEBI:15378"/>
        <dbReference type="ChEBI" id="CHEBI:57455"/>
        <dbReference type="ChEBI" id="CHEBI:195366"/>
        <dbReference type="EC" id="3.5.4.9"/>
    </reaction>
</comment>
<dbReference type="AlphaFoldDB" id="M7NRV8"/>
<comment type="catalytic activity">
    <reaction evidence="12">
        <text>(6R)-5,10-methylene-5,6,7,8-tetrahydrofolate + NADP(+) = (6R)-5,10-methenyltetrahydrofolate + NADPH</text>
        <dbReference type="Rhea" id="RHEA:22812"/>
        <dbReference type="ChEBI" id="CHEBI:15636"/>
        <dbReference type="ChEBI" id="CHEBI:57455"/>
        <dbReference type="ChEBI" id="CHEBI:57783"/>
        <dbReference type="ChEBI" id="CHEBI:58349"/>
        <dbReference type="EC" id="1.5.1.5"/>
    </reaction>
</comment>
<keyword evidence="9 12" id="KW-0486">Methionine biosynthesis</keyword>
<dbReference type="FunFam" id="3.40.50.720:FF:000189">
    <property type="entry name" value="Bifunctional protein FolD"/>
    <property type="match status" value="1"/>
</dbReference>
<evidence type="ECO:0000256" key="7">
    <source>
        <dbReference type="ARBA" id="ARBA00023002"/>
    </source>
</evidence>
<feature type="binding site" evidence="12">
    <location>
        <position position="240"/>
    </location>
    <ligand>
        <name>NADP(+)</name>
        <dbReference type="ChEBI" id="CHEBI:58349"/>
    </ligand>
</feature>
<dbReference type="InterPro" id="IPR046346">
    <property type="entry name" value="Aminoacid_DH-like_N_sf"/>
</dbReference>
<dbReference type="PANTHER" id="PTHR48099">
    <property type="entry name" value="C-1-TETRAHYDROFOLATE SYNTHASE, CYTOPLASMIC-RELATED"/>
    <property type="match status" value="1"/>
</dbReference>
<evidence type="ECO:0000256" key="4">
    <source>
        <dbReference type="ARBA" id="ARBA00022755"/>
    </source>
</evidence>
<dbReference type="PROSITE" id="PS00766">
    <property type="entry name" value="THF_DHG_CYH_1"/>
    <property type="match status" value="1"/>
</dbReference>
<evidence type="ECO:0000256" key="9">
    <source>
        <dbReference type="ARBA" id="ARBA00023167"/>
    </source>
</evidence>
<dbReference type="OrthoDB" id="9803580at2"/>
<evidence type="ECO:0000256" key="11">
    <source>
        <dbReference type="ARBA" id="ARBA00036357"/>
    </source>
</evidence>
<dbReference type="GO" id="GO:0004488">
    <property type="term" value="F:methylenetetrahydrofolate dehydrogenase (NADP+) activity"/>
    <property type="evidence" value="ECO:0007669"/>
    <property type="project" value="UniProtKB-UniRule"/>
</dbReference>
<comment type="pathway">
    <text evidence="1 12">One-carbon metabolism; tetrahydrofolate interconversion.</text>
</comment>
<evidence type="ECO:0000259" key="14">
    <source>
        <dbReference type="Pfam" id="PF02882"/>
    </source>
</evidence>
<dbReference type="eggNOG" id="COG0190">
    <property type="taxonomic scope" value="Bacteria"/>
</dbReference>
<feature type="binding site" evidence="12">
    <location>
        <begin position="170"/>
        <end position="172"/>
    </location>
    <ligand>
        <name>NADP(+)</name>
        <dbReference type="ChEBI" id="CHEBI:58349"/>
    </ligand>
</feature>
<dbReference type="GO" id="GO:0005829">
    <property type="term" value="C:cytosol"/>
    <property type="evidence" value="ECO:0007669"/>
    <property type="project" value="TreeGrafter"/>
</dbReference>
<comment type="similarity">
    <text evidence="12">Belongs to the tetrahydrofolate dehydrogenase/cyclohydrolase family.</text>
</comment>
<dbReference type="Proteomes" id="UP000011910">
    <property type="component" value="Unassembled WGS sequence"/>
</dbReference>
<evidence type="ECO:0000256" key="12">
    <source>
        <dbReference type="HAMAP-Rule" id="MF_01576"/>
    </source>
</evidence>
<organism evidence="15 16">
    <name type="scientific">Cesiribacter andamanensis AMV16</name>
    <dbReference type="NCBI Taxonomy" id="1279009"/>
    <lineage>
        <taxon>Bacteria</taxon>
        <taxon>Pseudomonadati</taxon>
        <taxon>Bacteroidota</taxon>
        <taxon>Cytophagia</taxon>
        <taxon>Cytophagales</taxon>
        <taxon>Cesiribacteraceae</taxon>
        <taxon>Cesiribacter</taxon>
    </lineage>
</organism>
<comment type="subunit">
    <text evidence="12">Homodimer.</text>
</comment>
<dbReference type="SUPFAM" id="SSF51735">
    <property type="entry name" value="NAD(P)-binding Rossmann-fold domains"/>
    <property type="match status" value="1"/>
</dbReference>
<dbReference type="HAMAP" id="MF_01576">
    <property type="entry name" value="THF_DHG_CYH"/>
    <property type="match status" value="1"/>
</dbReference>
<dbReference type="GO" id="GO:0035999">
    <property type="term" value="P:tetrahydrofolate interconversion"/>
    <property type="evidence" value="ECO:0007669"/>
    <property type="project" value="UniProtKB-UniRule"/>
</dbReference>
<evidence type="ECO:0000256" key="6">
    <source>
        <dbReference type="ARBA" id="ARBA00022857"/>
    </source>
</evidence>
<dbReference type="GO" id="GO:0004477">
    <property type="term" value="F:methenyltetrahydrofolate cyclohydrolase activity"/>
    <property type="evidence" value="ECO:0007669"/>
    <property type="project" value="UniProtKB-UniRule"/>
</dbReference>
<dbReference type="CDD" id="cd01080">
    <property type="entry name" value="NAD_bind_m-THF_DH_Cyclohyd"/>
    <property type="match status" value="1"/>
</dbReference>
<keyword evidence="2 12" id="KW-0554">One-carbon metabolism</keyword>
<name>M7NRV8_9BACT</name>
<keyword evidence="10 12" id="KW-0511">Multifunctional enzyme</keyword>
<dbReference type="PRINTS" id="PR00085">
    <property type="entry name" value="THFDHDRGNASE"/>
</dbReference>
<dbReference type="RefSeq" id="WP_009193871.1">
    <property type="nucleotide sequence ID" value="NZ_AODQ01000006.1"/>
</dbReference>
<evidence type="ECO:0000256" key="5">
    <source>
        <dbReference type="ARBA" id="ARBA00022801"/>
    </source>
</evidence>
<keyword evidence="6 12" id="KW-0521">NADP</keyword>
<evidence type="ECO:0000256" key="8">
    <source>
        <dbReference type="ARBA" id="ARBA00023102"/>
    </source>
</evidence>
<dbReference type="GO" id="GO:0006164">
    <property type="term" value="P:purine nucleotide biosynthetic process"/>
    <property type="evidence" value="ECO:0007669"/>
    <property type="project" value="UniProtKB-KW"/>
</dbReference>
<dbReference type="InterPro" id="IPR000672">
    <property type="entry name" value="THF_DH/CycHdrlase"/>
</dbReference>
<protein>
    <recommendedName>
        <fullName evidence="12">Bifunctional protein FolD</fullName>
    </recommendedName>
    <domain>
        <recommendedName>
            <fullName evidence="12">Methylenetetrahydrofolate dehydrogenase</fullName>
            <ecNumber evidence="12">1.5.1.5</ecNumber>
        </recommendedName>
    </domain>
    <domain>
        <recommendedName>
            <fullName evidence="12">Methenyltetrahydrofolate cyclohydrolase</fullName>
            <ecNumber evidence="12">3.5.4.9</ecNumber>
        </recommendedName>
    </domain>
</protein>
<dbReference type="PATRIC" id="fig|1279009.4.peg.472"/>
<evidence type="ECO:0000256" key="10">
    <source>
        <dbReference type="ARBA" id="ARBA00023268"/>
    </source>
</evidence>
<keyword evidence="16" id="KW-1185">Reference proteome</keyword>
<dbReference type="InterPro" id="IPR020631">
    <property type="entry name" value="THF_DH/CycHdrlase_NAD-bd_dom"/>
</dbReference>
<reference evidence="15 16" key="1">
    <citation type="journal article" date="2013" name="Genome Announc.">
        <title>Draft Genome Sequence of Cesiribacter andamanensis Strain AMV16T, Isolated from a Soil Sample from a Mud Volcano in the Andaman Islands, India.</title>
        <authorList>
            <person name="Shivaji S."/>
            <person name="Ara S."/>
            <person name="Begum Z."/>
            <person name="Srinivas T.N."/>
            <person name="Singh A."/>
            <person name="Kumar Pinnaka A."/>
        </authorList>
    </citation>
    <scope>NUCLEOTIDE SEQUENCE [LARGE SCALE GENOMIC DNA]</scope>
    <source>
        <strain evidence="15 16">AMV16</strain>
    </source>
</reference>
<dbReference type="EC" id="3.5.4.9" evidence="12"/>
<proteinExistence type="inferred from homology"/>
<dbReference type="Pfam" id="PF00763">
    <property type="entry name" value="THF_DHG_CYH"/>
    <property type="match status" value="1"/>
</dbReference>
<comment type="caution">
    <text evidence="15">The sequence shown here is derived from an EMBL/GenBank/DDBJ whole genome shotgun (WGS) entry which is preliminary data.</text>
</comment>
<evidence type="ECO:0000313" key="16">
    <source>
        <dbReference type="Proteomes" id="UP000011910"/>
    </source>
</evidence>
<accession>M7NRV8</accession>
<keyword evidence="7 12" id="KW-0560">Oxidoreductase</keyword>
<dbReference type="EC" id="1.5.1.5" evidence="12"/>
<evidence type="ECO:0000256" key="3">
    <source>
        <dbReference type="ARBA" id="ARBA00022605"/>
    </source>
</evidence>
<dbReference type="PROSITE" id="PS00767">
    <property type="entry name" value="THF_DHG_CYH_2"/>
    <property type="match status" value="1"/>
</dbReference>
<keyword evidence="8 12" id="KW-0368">Histidine biosynthesis</keyword>
<feature type="domain" description="Tetrahydrofolate dehydrogenase/cyclohydrolase NAD(P)-binding" evidence="14">
    <location>
        <begin position="144"/>
        <end position="294"/>
    </location>
</feature>
<dbReference type="STRING" id="1279009.ADICEAN_00464"/>
<keyword evidence="5 12" id="KW-0378">Hydrolase</keyword>
<dbReference type="Gene3D" id="3.40.50.720">
    <property type="entry name" value="NAD(P)-binding Rossmann-like Domain"/>
    <property type="match status" value="1"/>
</dbReference>
<dbReference type="PANTHER" id="PTHR48099:SF5">
    <property type="entry name" value="C-1-TETRAHYDROFOLATE SYNTHASE, CYTOPLASMIC"/>
    <property type="match status" value="1"/>
</dbReference>
<comment type="function">
    <text evidence="12">Catalyzes the oxidation of 5,10-methylenetetrahydrofolate to 5,10-methenyltetrahydrofolate and then the hydrolysis of 5,10-methenyltetrahydrofolate to 10-formyltetrahydrofolate.</text>
</comment>
<dbReference type="InterPro" id="IPR036291">
    <property type="entry name" value="NAD(P)-bd_dom_sf"/>
</dbReference>
<dbReference type="GO" id="GO:0000105">
    <property type="term" value="P:L-histidine biosynthetic process"/>
    <property type="evidence" value="ECO:0007669"/>
    <property type="project" value="UniProtKB-KW"/>
</dbReference>